<organism evidence="3 4">
    <name type="scientific">Tulasnella calospora MUT 4182</name>
    <dbReference type="NCBI Taxonomy" id="1051891"/>
    <lineage>
        <taxon>Eukaryota</taxon>
        <taxon>Fungi</taxon>
        <taxon>Dikarya</taxon>
        <taxon>Basidiomycota</taxon>
        <taxon>Agaricomycotina</taxon>
        <taxon>Agaricomycetes</taxon>
        <taxon>Cantharellales</taxon>
        <taxon>Tulasnellaceae</taxon>
        <taxon>Tulasnella</taxon>
    </lineage>
</organism>
<evidence type="ECO:0000313" key="4">
    <source>
        <dbReference type="Proteomes" id="UP000054248"/>
    </source>
</evidence>
<accession>A0A0C3QXP2</accession>
<keyword evidence="2" id="KW-1133">Transmembrane helix</keyword>
<reference evidence="4" key="2">
    <citation type="submission" date="2015-01" db="EMBL/GenBank/DDBJ databases">
        <title>Evolutionary Origins and Diversification of the Mycorrhizal Mutualists.</title>
        <authorList>
            <consortium name="DOE Joint Genome Institute"/>
            <consortium name="Mycorrhizal Genomics Consortium"/>
            <person name="Kohler A."/>
            <person name="Kuo A."/>
            <person name="Nagy L.G."/>
            <person name="Floudas D."/>
            <person name="Copeland A."/>
            <person name="Barry K.W."/>
            <person name="Cichocki N."/>
            <person name="Veneault-Fourrey C."/>
            <person name="LaButti K."/>
            <person name="Lindquist E.A."/>
            <person name="Lipzen A."/>
            <person name="Lundell T."/>
            <person name="Morin E."/>
            <person name="Murat C."/>
            <person name="Riley R."/>
            <person name="Ohm R."/>
            <person name="Sun H."/>
            <person name="Tunlid A."/>
            <person name="Henrissat B."/>
            <person name="Grigoriev I.V."/>
            <person name="Hibbett D.S."/>
            <person name="Martin F."/>
        </authorList>
    </citation>
    <scope>NUCLEOTIDE SEQUENCE [LARGE SCALE GENOMIC DNA]</scope>
    <source>
        <strain evidence="4">MUT 4182</strain>
    </source>
</reference>
<dbReference type="AlphaFoldDB" id="A0A0C3QXP2"/>
<keyword evidence="2" id="KW-0472">Membrane</keyword>
<dbReference type="EMBL" id="KN822946">
    <property type="protein sequence ID" value="KIO33844.1"/>
    <property type="molecule type" value="Genomic_DNA"/>
</dbReference>
<feature type="transmembrane region" description="Helical" evidence="2">
    <location>
        <begin position="34"/>
        <end position="52"/>
    </location>
</feature>
<name>A0A0C3QXP2_9AGAM</name>
<dbReference type="Proteomes" id="UP000054248">
    <property type="component" value="Unassembled WGS sequence"/>
</dbReference>
<evidence type="ECO:0000256" key="2">
    <source>
        <dbReference type="SAM" id="Phobius"/>
    </source>
</evidence>
<proteinExistence type="predicted"/>
<dbReference type="OrthoDB" id="3141857at2759"/>
<reference evidence="3 4" key="1">
    <citation type="submission" date="2014-04" db="EMBL/GenBank/DDBJ databases">
        <authorList>
            <consortium name="DOE Joint Genome Institute"/>
            <person name="Kuo A."/>
            <person name="Girlanda M."/>
            <person name="Perotto S."/>
            <person name="Kohler A."/>
            <person name="Nagy L.G."/>
            <person name="Floudas D."/>
            <person name="Copeland A."/>
            <person name="Barry K.W."/>
            <person name="Cichocki N."/>
            <person name="Veneault-Fourrey C."/>
            <person name="LaButti K."/>
            <person name="Lindquist E.A."/>
            <person name="Lipzen A."/>
            <person name="Lundell T."/>
            <person name="Morin E."/>
            <person name="Murat C."/>
            <person name="Sun H."/>
            <person name="Tunlid A."/>
            <person name="Henrissat B."/>
            <person name="Grigoriev I.V."/>
            <person name="Hibbett D.S."/>
            <person name="Martin F."/>
            <person name="Nordberg H.P."/>
            <person name="Cantor M.N."/>
            <person name="Hua S.X."/>
        </authorList>
    </citation>
    <scope>NUCLEOTIDE SEQUENCE [LARGE SCALE GENOMIC DNA]</scope>
    <source>
        <strain evidence="3 4">MUT 4182</strain>
    </source>
</reference>
<feature type="region of interest" description="Disordered" evidence="1">
    <location>
        <begin position="88"/>
        <end position="116"/>
    </location>
</feature>
<evidence type="ECO:0000313" key="3">
    <source>
        <dbReference type="EMBL" id="KIO33844.1"/>
    </source>
</evidence>
<dbReference type="HOGENOM" id="CLU_2098634_0_0_1"/>
<keyword evidence="2" id="KW-0812">Transmembrane</keyword>
<keyword evidence="4" id="KW-1185">Reference proteome</keyword>
<sequence>MAHNDRAGPLPPLQGVGNNIPRMYNRFAKKDPQLYPLFGIMALTLGAAGYFFSVRKAGQADTAGESHTVIRKDADILKSTISGGPTLEEWKAGTTKGIPANVGAPNTMRETAVPVS</sequence>
<protein>
    <submittedName>
        <fullName evidence="3">Uncharacterized protein</fullName>
    </submittedName>
</protein>
<gene>
    <name evidence="3" type="ORF">M407DRAFT_240952</name>
</gene>
<evidence type="ECO:0000256" key="1">
    <source>
        <dbReference type="SAM" id="MobiDB-lite"/>
    </source>
</evidence>